<dbReference type="SUPFAM" id="SSF103473">
    <property type="entry name" value="MFS general substrate transporter"/>
    <property type="match status" value="1"/>
</dbReference>
<evidence type="ECO:0000313" key="7">
    <source>
        <dbReference type="EMBL" id="THH29702.1"/>
    </source>
</evidence>
<dbReference type="OrthoDB" id="440755at2759"/>
<evidence type="ECO:0000256" key="2">
    <source>
        <dbReference type="ARBA" id="ARBA00022692"/>
    </source>
</evidence>
<evidence type="ECO:0000256" key="6">
    <source>
        <dbReference type="SAM" id="Phobius"/>
    </source>
</evidence>
<evidence type="ECO:0000256" key="4">
    <source>
        <dbReference type="ARBA" id="ARBA00023136"/>
    </source>
</evidence>
<dbReference type="EMBL" id="SGPM01000111">
    <property type="protein sequence ID" value="THH29702.1"/>
    <property type="molecule type" value="Genomic_DNA"/>
</dbReference>
<comment type="caution">
    <text evidence="7">The sequence shown here is derived from an EMBL/GenBank/DDBJ whole genome shotgun (WGS) entry which is preliminary data.</text>
</comment>
<protein>
    <recommendedName>
        <fullName evidence="9">Major facilitator superfamily (MFS) profile domain-containing protein</fullName>
    </recommendedName>
</protein>
<dbReference type="InterPro" id="IPR036259">
    <property type="entry name" value="MFS_trans_sf"/>
</dbReference>
<dbReference type="PANTHER" id="PTHR42718:SF10">
    <property type="entry name" value="TRANSPORTER, PUTATIVE (AFU_ORTHOLOGUE AFUA_8G06760)-RELATED"/>
    <property type="match status" value="1"/>
</dbReference>
<feature type="transmembrane region" description="Helical" evidence="6">
    <location>
        <begin position="99"/>
        <end position="119"/>
    </location>
</feature>
<evidence type="ECO:0000256" key="3">
    <source>
        <dbReference type="ARBA" id="ARBA00022989"/>
    </source>
</evidence>
<keyword evidence="8" id="KW-1185">Reference proteome</keyword>
<feature type="transmembrane region" description="Helical" evidence="6">
    <location>
        <begin position="189"/>
        <end position="213"/>
    </location>
</feature>
<feature type="compositionally biased region" description="Polar residues" evidence="5">
    <location>
        <begin position="261"/>
        <end position="270"/>
    </location>
</feature>
<gene>
    <name evidence="7" type="ORF">EUX98_g4481</name>
</gene>
<feature type="region of interest" description="Disordered" evidence="5">
    <location>
        <begin position="261"/>
        <end position="286"/>
    </location>
</feature>
<keyword evidence="2 6" id="KW-0812">Transmembrane</keyword>
<evidence type="ECO:0000313" key="8">
    <source>
        <dbReference type="Proteomes" id="UP000308730"/>
    </source>
</evidence>
<dbReference type="Gene3D" id="1.20.1250.20">
    <property type="entry name" value="MFS general substrate transporter like domains"/>
    <property type="match status" value="1"/>
</dbReference>
<feature type="transmembrane region" description="Helical" evidence="6">
    <location>
        <begin position="46"/>
        <end position="67"/>
    </location>
</feature>
<evidence type="ECO:0000256" key="1">
    <source>
        <dbReference type="ARBA" id="ARBA00004141"/>
    </source>
</evidence>
<keyword evidence="4 6" id="KW-0472">Membrane</keyword>
<dbReference type="Proteomes" id="UP000308730">
    <property type="component" value="Unassembled WGS sequence"/>
</dbReference>
<comment type="subcellular location">
    <subcellularLocation>
        <location evidence="1">Membrane</location>
        <topology evidence="1">Multi-pass membrane protein</topology>
    </subcellularLocation>
</comment>
<name>A0A4S4MTU7_9APHY</name>
<reference evidence="7 8" key="1">
    <citation type="submission" date="2019-02" db="EMBL/GenBank/DDBJ databases">
        <title>Genome sequencing of the rare red list fungi Antrodiella citrinella (Flaviporus citrinellus).</title>
        <authorList>
            <person name="Buettner E."/>
            <person name="Kellner H."/>
        </authorList>
    </citation>
    <scope>NUCLEOTIDE SEQUENCE [LARGE SCALE GENOMIC DNA]</scope>
    <source>
        <strain evidence="7 8">DSM 108506</strain>
    </source>
</reference>
<keyword evidence="3 6" id="KW-1133">Transmembrane helix</keyword>
<feature type="transmembrane region" description="Helical" evidence="6">
    <location>
        <begin position="139"/>
        <end position="160"/>
    </location>
</feature>
<feature type="compositionally biased region" description="Basic and acidic residues" evidence="5">
    <location>
        <begin position="271"/>
        <end position="280"/>
    </location>
</feature>
<evidence type="ECO:0000256" key="5">
    <source>
        <dbReference type="SAM" id="MobiDB-lite"/>
    </source>
</evidence>
<dbReference type="GO" id="GO:0016020">
    <property type="term" value="C:membrane"/>
    <property type="evidence" value="ECO:0007669"/>
    <property type="project" value="UniProtKB-SubCell"/>
</dbReference>
<proteinExistence type="predicted"/>
<feature type="transmembrane region" description="Helical" evidence="6">
    <location>
        <begin position="12"/>
        <end position="34"/>
    </location>
</feature>
<dbReference type="AlphaFoldDB" id="A0A4S4MTU7"/>
<feature type="transmembrane region" description="Helical" evidence="6">
    <location>
        <begin position="74"/>
        <end position="93"/>
    </location>
</feature>
<dbReference type="PANTHER" id="PTHR42718">
    <property type="entry name" value="MAJOR FACILITATOR SUPERFAMILY MULTIDRUG TRANSPORTER MFSC"/>
    <property type="match status" value="1"/>
</dbReference>
<accession>A0A4S4MTU7</accession>
<sequence length="286" mass="30501">MFTRPGTRMTPVLLVVLFGWWGFNTLSYFVPLYLQQVLLLSPLQASVRLIPMGISGLVTNLTTGYIIAVVPGQVLVLISLFSCLASGVVFALIDVHASYWAMTFIVMITLPVLDIAYTVGNMQVCLSFDRNSQALAGSIFGVATRLGTSIGLAVSSSVAVSVSQKFLQMPAHAHLSATDPEVLMSGFRAAGWTCVGALSIALVVAVIGLRGIGLIGQQTEEKRTSVIEMGRMSIVVPGDEEAGPIDIDTTYNVDSVNLDSDSRTQVNISPSEKEKDEKADLGSMPV</sequence>
<evidence type="ECO:0008006" key="9">
    <source>
        <dbReference type="Google" id="ProtNLM"/>
    </source>
</evidence>
<organism evidence="7 8">
    <name type="scientific">Antrodiella citrinella</name>
    <dbReference type="NCBI Taxonomy" id="2447956"/>
    <lineage>
        <taxon>Eukaryota</taxon>
        <taxon>Fungi</taxon>
        <taxon>Dikarya</taxon>
        <taxon>Basidiomycota</taxon>
        <taxon>Agaricomycotina</taxon>
        <taxon>Agaricomycetes</taxon>
        <taxon>Polyporales</taxon>
        <taxon>Steccherinaceae</taxon>
        <taxon>Antrodiella</taxon>
    </lineage>
</organism>